<keyword evidence="4" id="KW-0645">Protease</keyword>
<name>A0ABT8QVC8_9FIRM</name>
<dbReference type="EMBL" id="JAMJEV010000023">
    <property type="protein sequence ID" value="MDO0825312.1"/>
    <property type="molecule type" value="Genomic_DNA"/>
</dbReference>
<feature type="transmembrane region" description="Helical" evidence="2">
    <location>
        <begin position="126"/>
        <end position="147"/>
    </location>
</feature>
<dbReference type="GO" id="GO:0008237">
    <property type="term" value="F:metallopeptidase activity"/>
    <property type="evidence" value="ECO:0007669"/>
    <property type="project" value="UniProtKB-KW"/>
</dbReference>
<evidence type="ECO:0000259" key="3">
    <source>
        <dbReference type="Pfam" id="PF02517"/>
    </source>
</evidence>
<sequence length="342" mass="38790">MINTETLQRGYKELKNQLETHEKQWHKKEIRKTINKVAGGVLVYELIMFLIIIVDIIRRILPFFFGNNELDIDSAIDNIVNKAMYSGTSSIIAVFIGMIFLVFYFRKCDYRNLIFRSQEKMTGISFLILLTIFMSAQAVFSIAGAGIEAGLNRFGFSILSEIESAASNSTTVSMFLYASFIGPIAEEIVFRGFVMRGFQKYGTYYAIFMSAVIFGAFHGNLIQSIFATLVGFVLGYAAMKYSIKWSILLHIINNFIFGDLLSYLTANLNDTMQSMVIYAIEGVFFAGTIAIIIMKRNEMKQFIKNKKVEKGLLRLTFTSIWLLIFLAFQIFMGITGIEKLSG</sequence>
<dbReference type="PANTHER" id="PTHR43592">
    <property type="entry name" value="CAAX AMINO TERMINAL PROTEASE"/>
    <property type="match status" value="1"/>
</dbReference>
<feature type="transmembrane region" description="Helical" evidence="2">
    <location>
        <begin position="315"/>
        <end position="337"/>
    </location>
</feature>
<dbReference type="RefSeq" id="WP_302049931.1">
    <property type="nucleotide sequence ID" value="NZ_JAMJEV010000023.1"/>
</dbReference>
<proteinExistence type="predicted"/>
<evidence type="ECO:0000256" key="1">
    <source>
        <dbReference type="SAM" id="Coils"/>
    </source>
</evidence>
<evidence type="ECO:0000256" key="2">
    <source>
        <dbReference type="SAM" id="Phobius"/>
    </source>
</evidence>
<keyword evidence="4" id="KW-0378">Hydrolase</keyword>
<dbReference type="Proteomes" id="UP001176021">
    <property type="component" value="Unassembled WGS sequence"/>
</dbReference>
<feature type="transmembrane region" description="Helical" evidence="2">
    <location>
        <begin position="246"/>
        <end position="264"/>
    </location>
</feature>
<feature type="coiled-coil region" evidence="1">
    <location>
        <begin position="4"/>
        <end position="31"/>
    </location>
</feature>
<feature type="transmembrane region" description="Helical" evidence="2">
    <location>
        <begin position="201"/>
        <end position="217"/>
    </location>
</feature>
<gene>
    <name evidence="4" type="ORF">M8H41_21020</name>
</gene>
<evidence type="ECO:0000313" key="5">
    <source>
        <dbReference type="Proteomes" id="UP001176021"/>
    </source>
</evidence>
<accession>A0ABT8QVC8</accession>
<evidence type="ECO:0000313" key="4">
    <source>
        <dbReference type="EMBL" id="MDO0825312.1"/>
    </source>
</evidence>
<keyword evidence="5" id="KW-1185">Reference proteome</keyword>
<feature type="transmembrane region" description="Helical" evidence="2">
    <location>
        <begin position="174"/>
        <end position="194"/>
    </location>
</feature>
<reference evidence="4" key="1">
    <citation type="submission" date="2022-05" db="EMBL/GenBank/DDBJ databases">
        <title>Expanded diversity of anoxic marine methylotrophy in a Black Sea sulfate reducing microorganism.</title>
        <authorList>
            <person name="Fischer P.Q."/>
            <person name="Stams A.J.M."/>
            <person name="Villanueva L."/>
            <person name="Sousa D.Z."/>
        </authorList>
    </citation>
    <scope>NUCLEOTIDE SEQUENCE</scope>
    <source>
        <strain evidence="4">P130</strain>
    </source>
</reference>
<dbReference type="PANTHER" id="PTHR43592:SF15">
    <property type="entry name" value="CAAX AMINO TERMINAL PROTEASE FAMILY PROTEIN"/>
    <property type="match status" value="1"/>
</dbReference>
<keyword evidence="1" id="KW-0175">Coiled coil</keyword>
<protein>
    <submittedName>
        <fullName evidence="4">CPBP family intramembrane metalloprotease</fullName>
    </submittedName>
</protein>
<feature type="domain" description="CAAX prenyl protease 2/Lysostaphin resistance protein A-like" evidence="3">
    <location>
        <begin position="170"/>
        <end position="256"/>
    </location>
</feature>
<organism evidence="4 5">
    <name type="scientific">Desulfosporosinus nitroreducens</name>
    <dbReference type="NCBI Taxonomy" id="2018668"/>
    <lineage>
        <taxon>Bacteria</taxon>
        <taxon>Bacillati</taxon>
        <taxon>Bacillota</taxon>
        <taxon>Clostridia</taxon>
        <taxon>Eubacteriales</taxon>
        <taxon>Desulfitobacteriaceae</taxon>
        <taxon>Desulfosporosinus</taxon>
    </lineage>
</organism>
<keyword evidence="4" id="KW-0482">Metalloprotease</keyword>
<feature type="transmembrane region" description="Helical" evidence="2">
    <location>
        <begin position="83"/>
        <end position="105"/>
    </location>
</feature>
<keyword evidence="2" id="KW-0472">Membrane</keyword>
<feature type="transmembrane region" description="Helical" evidence="2">
    <location>
        <begin position="37"/>
        <end position="57"/>
    </location>
</feature>
<comment type="caution">
    <text evidence="4">The sequence shown here is derived from an EMBL/GenBank/DDBJ whole genome shotgun (WGS) entry which is preliminary data.</text>
</comment>
<dbReference type="Pfam" id="PF02517">
    <property type="entry name" value="Rce1-like"/>
    <property type="match status" value="1"/>
</dbReference>
<feature type="transmembrane region" description="Helical" evidence="2">
    <location>
        <begin position="276"/>
        <end position="294"/>
    </location>
</feature>
<keyword evidence="2" id="KW-0812">Transmembrane</keyword>
<dbReference type="InterPro" id="IPR003675">
    <property type="entry name" value="Rce1/LyrA-like_dom"/>
</dbReference>
<keyword evidence="2" id="KW-1133">Transmembrane helix</keyword>
<feature type="transmembrane region" description="Helical" evidence="2">
    <location>
        <begin position="223"/>
        <end position="239"/>
    </location>
</feature>